<gene>
    <name evidence="1" type="ORF">ACFSYJ_27355</name>
</gene>
<evidence type="ECO:0000313" key="1">
    <source>
        <dbReference type="EMBL" id="MFD2462353.1"/>
    </source>
</evidence>
<comment type="caution">
    <text evidence="1">The sequence shown here is derived from an EMBL/GenBank/DDBJ whole genome shotgun (WGS) entry which is preliminary data.</text>
</comment>
<keyword evidence="2" id="KW-1185">Reference proteome</keyword>
<proteinExistence type="predicted"/>
<protein>
    <submittedName>
        <fullName evidence="1">Uncharacterized protein</fullName>
    </submittedName>
</protein>
<dbReference type="Proteomes" id="UP001597419">
    <property type="component" value="Unassembled WGS sequence"/>
</dbReference>
<organism evidence="1 2">
    <name type="scientific">Amycolatopsis samaneae</name>
    <dbReference type="NCBI Taxonomy" id="664691"/>
    <lineage>
        <taxon>Bacteria</taxon>
        <taxon>Bacillati</taxon>
        <taxon>Actinomycetota</taxon>
        <taxon>Actinomycetes</taxon>
        <taxon>Pseudonocardiales</taxon>
        <taxon>Pseudonocardiaceae</taxon>
        <taxon>Amycolatopsis</taxon>
    </lineage>
</organism>
<dbReference type="EMBL" id="JBHUKU010000015">
    <property type="protein sequence ID" value="MFD2462353.1"/>
    <property type="molecule type" value="Genomic_DNA"/>
</dbReference>
<accession>A0ABW5GNJ0</accession>
<reference evidence="2" key="1">
    <citation type="journal article" date="2019" name="Int. J. Syst. Evol. Microbiol.">
        <title>The Global Catalogue of Microorganisms (GCM) 10K type strain sequencing project: providing services to taxonomists for standard genome sequencing and annotation.</title>
        <authorList>
            <consortium name="The Broad Institute Genomics Platform"/>
            <consortium name="The Broad Institute Genome Sequencing Center for Infectious Disease"/>
            <person name="Wu L."/>
            <person name="Ma J."/>
        </authorList>
    </citation>
    <scope>NUCLEOTIDE SEQUENCE [LARGE SCALE GENOMIC DNA]</scope>
    <source>
        <strain evidence="2">CGMCC 4.7643</strain>
    </source>
</reference>
<sequence>MLKRRMVFYRWSSQDSDKLFDPYTVVADLYTRIQTDEEAGILDDGDSTVAVVPIEFIDRSKPVRLQLLSLRSAGRLPAKWRPDAPLDSIPLLAGEYSADVTHVCIWPDGIAGQEYHANAPRLNRLSFFFRRNSGVRTLFEPLYNPDMFDRLERLRGRLRSVHITLVNPHYAHATDRSGAFGELIPAVFGSRAPSLNVQLGMGRYGPRDRFLDAGIEDAVFDIAEHAHEQVDRMVVGGINPTTGKAERVDLLNERVQIERNLPENPRVKSIPESDVAFLAIGEARVELDRSALIARSVQAQAVHK</sequence>
<name>A0ABW5GNJ0_9PSEU</name>
<dbReference type="RefSeq" id="WP_345400970.1">
    <property type="nucleotide sequence ID" value="NZ_BAABHG010000012.1"/>
</dbReference>
<evidence type="ECO:0000313" key="2">
    <source>
        <dbReference type="Proteomes" id="UP001597419"/>
    </source>
</evidence>